<accession>A0AC61PQQ1</accession>
<evidence type="ECO:0000313" key="2">
    <source>
        <dbReference type="Proteomes" id="UP000192328"/>
    </source>
</evidence>
<reference evidence="1" key="1">
    <citation type="submission" date="2017-04" db="EMBL/GenBank/DDBJ databases">
        <authorList>
            <person name="Varghese N."/>
            <person name="Submissions S."/>
        </authorList>
    </citation>
    <scope>NUCLEOTIDE SEQUENCE</scope>
    <source>
        <strain evidence="1">WTE2008</strain>
    </source>
</reference>
<name>A0AC61PQQ1_9FIRM</name>
<dbReference type="Proteomes" id="UP000192328">
    <property type="component" value="Unassembled WGS sequence"/>
</dbReference>
<comment type="caution">
    <text evidence="1">The sequence shown here is derived from an EMBL/GenBank/DDBJ whole genome shotgun (WGS) entry which is preliminary data.</text>
</comment>
<gene>
    <name evidence="1" type="ORF">SAMN06297397_0072</name>
</gene>
<protein>
    <submittedName>
        <fullName evidence="1">Uncharacterized protein</fullName>
    </submittedName>
</protein>
<evidence type="ECO:0000313" key="1">
    <source>
        <dbReference type="EMBL" id="SMC93013.1"/>
    </source>
</evidence>
<organism evidence="1 2">
    <name type="scientific">Aristaeella lactis</name>
    <dbReference type="NCBI Taxonomy" id="3046383"/>
    <lineage>
        <taxon>Bacteria</taxon>
        <taxon>Bacillati</taxon>
        <taxon>Bacillota</taxon>
        <taxon>Clostridia</taxon>
        <taxon>Eubacteriales</taxon>
        <taxon>Aristaeellaceae</taxon>
        <taxon>Aristaeella</taxon>
    </lineage>
</organism>
<dbReference type="EMBL" id="FWXZ01000010">
    <property type="protein sequence ID" value="SMC93013.1"/>
    <property type="molecule type" value="Genomic_DNA"/>
</dbReference>
<proteinExistence type="predicted"/>
<keyword evidence="2" id="KW-1185">Reference proteome</keyword>
<sequence length="210" mass="22649">MNNGKNLRKILFRVLQILFSVALMALLTASLILAKPQEDKTDKPAAAASSEAVPAVTIEQETDIPQLMTTFPAHLMSFLSGSGMDFVSASAYDVTIPGGFGRVVDQSWLTAEGEPVTIRSIWPATALNLLEDGFHFMPYGGPSLFGNASPSVRMENDSMIRLHASTDEALYVVLLPRSLSGQVSSICSSLQLYYTGGSKAEDEDSNQNNQ</sequence>